<dbReference type="PANTHER" id="PTHR21600">
    <property type="entry name" value="MITOCHONDRIAL RNA PSEUDOURIDINE SYNTHASE"/>
    <property type="match status" value="1"/>
</dbReference>
<dbReference type="SUPFAM" id="SSF55120">
    <property type="entry name" value="Pseudouridine synthase"/>
    <property type="match status" value="1"/>
</dbReference>
<evidence type="ECO:0000313" key="12">
    <source>
        <dbReference type="Proteomes" id="UP000198964"/>
    </source>
</evidence>
<dbReference type="AlphaFoldDB" id="A0A1I2JA29"/>
<dbReference type="PANTHER" id="PTHR21600:SF56">
    <property type="entry name" value="TRNA PSEUDOURIDINE SYNTHASE C"/>
    <property type="match status" value="1"/>
</dbReference>
<dbReference type="InterPro" id="IPR020103">
    <property type="entry name" value="PsdUridine_synth_cat_dom_sf"/>
</dbReference>
<gene>
    <name evidence="11" type="ORF">SAMN05216283_10881</name>
</gene>
<keyword evidence="2" id="KW-0413">Isomerase</keyword>
<feature type="domain" description="Pseudouridine synthase RsuA/RluA-like" evidence="10">
    <location>
        <begin position="11"/>
        <end position="162"/>
    </location>
</feature>
<dbReference type="STRING" id="655355.SAMN05216283_10881"/>
<accession>A0A1I2JA29</accession>
<comment type="function">
    <text evidence="4">Responsible for synthesis of pseudouridine from uracil-65 in transfer RNAs.</text>
</comment>
<keyword evidence="12" id="KW-1185">Reference proteome</keyword>
<sequence>MDIPVIFQDEYLVVVDKPVDLPVHKNDFMPHDAPYLTKLIGDQYGKWIYNVHRLDSKTSGLIVLAFSSEVAHELTLQFERKEILKEYAAIVVGELPEKGVFDEKVLVKKKSKFKKPAVTHFEREKLVPTSISYKEQDEVFLSLARVMPETGRWHQIRQHFAKNRHDIVGDSHHGDFTLNKLIRAEWGFNRLMLHARKLGFKHPETEENLLFETNLPDEFEALLQAVAPK</sequence>
<protein>
    <recommendedName>
        <fullName evidence="6">tRNA pseudouridine synthase C</fullName>
        <ecNumber evidence="5">5.4.99.26</ecNumber>
    </recommendedName>
    <alternativeName>
        <fullName evidence="8">tRNA pseudouridine(65) synthase</fullName>
    </alternativeName>
    <alternativeName>
        <fullName evidence="9">tRNA pseudouridylate synthase C</fullName>
    </alternativeName>
    <alternativeName>
        <fullName evidence="7">tRNA-uridine isomerase C</fullName>
    </alternativeName>
</protein>
<evidence type="ECO:0000256" key="2">
    <source>
        <dbReference type="ARBA" id="ARBA00023235"/>
    </source>
</evidence>
<evidence type="ECO:0000256" key="1">
    <source>
        <dbReference type="ARBA" id="ARBA00022694"/>
    </source>
</evidence>
<dbReference type="Pfam" id="PF00849">
    <property type="entry name" value="PseudoU_synth_2"/>
    <property type="match status" value="1"/>
</dbReference>
<dbReference type="GO" id="GO:0003723">
    <property type="term" value="F:RNA binding"/>
    <property type="evidence" value="ECO:0007669"/>
    <property type="project" value="InterPro"/>
</dbReference>
<dbReference type="GO" id="GO:0000455">
    <property type="term" value="P:enzyme-directed rRNA pseudouridine synthesis"/>
    <property type="evidence" value="ECO:0007669"/>
    <property type="project" value="TreeGrafter"/>
</dbReference>
<evidence type="ECO:0000256" key="5">
    <source>
        <dbReference type="ARBA" id="ARBA00038943"/>
    </source>
</evidence>
<keyword evidence="1" id="KW-0819">tRNA processing</keyword>
<dbReference type="InterPro" id="IPR050188">
    <property type="entry name" value="RluA_PseudoU_synthase"/>
</dbReference>
<evidence type="ECO:0000256" key="7">
    <source>
        <dbReference type="ARBA" id="ARBA00041803"/>
    </source>
</evidence>
<evidence type="ECO:0000256" key="8">
    <source>
        <dbReference type="ARBA" id="ARBA00041975"/>
    </source>
</evidence>
<comment type="catalytic activity">
    <reaction evidence="3">
        <text>uridine(65) in tRNA = pseudouridine(65) in tRNA</text>
        <dbReference type="Rhea" id="RHEA:42536"/>
        <dbReference type="Rhea" id="RHEA-COMP:10103"/>
        <dbReference type="Rhea" id="RHEA-COMP:10104"/>
        <dbReference type="ChEBI" id="CHEBI:65314"/>
        <dbReference type="ChEBI" id="CHEBI:65315"/>
        <dbReference type="EC" id="5.4.99.26"/>
    </reaction>
</comment>
<dbReference type="InterPro" id="IPR006224">
    <property type="entry name" value="PsdUridine_synth_RluA-like_CS"/>
</dbReference>
<evidence type="ECO:0000256" key="3">
    <source>
        <dbReference type="ARBA" id="ARBA00036607"/>
    </source>
</evidence>
<dbReference type="Gene3D" id="3.30.2350.10">
    <property type="entry name" value="Pseudouridine synthase"/>
    <property type="match status" value="1"/>
</dbReference>
<dbReference type="EC" id="5.4.99.26" evidence="5"/>
<dbReference type="RefSeq" id="WP_093920597.1">
    <property type="nucleotide sequence ID" value="NZ_FONW01000008.1"/>
</dbReference>
<dbReference type="GO" id="GO:0160149">
    <property type="term" value="F:tRNA pseudouridine(65) synthase activity"/>
    <property type="evidence" value="ECO:0007669"/>
    <property type="project" value="UniProtKB-EC"/>
</dbReference>
<evidence type="ECO:0000259" key="10">
    <source>
        <dbReference type="Pfam" id="PF00849"/>
    </source>
</evidence>
<name>A0A1I2JA29_9BACT</name>
<evidence type="ECO:0000256" key="6">
    <source>
        <dbReference type="ARBA" id="ARBA00040675"/>
    </source>
</evidence>
<dbReference type="EMBL" id="FONW01000008">
    <property type="protein sequence ID" value="SFF51692.1"/>
    <property type="molecule type" value="Genomic_DNA"/>
</dbReference>
<dbReference type="InterPro" id="IPR006145">
    <property type="entry name" value="PsdUridine_synth_RsuA/RluA"/>
</dbReference>
<dbReference type="GO" id="GO:0008033">
    <property type="term" value="P:tRNA processing"/>
    <property type="evidence" value="ECO:0007669"/>
    <property type="project" value="UniProtKB-KW"/>
</dbReference>
<reference evidence="11 12" key="1">
    <citation type="submission" date="2016-10" db="EMBL/GenBank/DDBJ databases">
        <authorList>
            <person name="de Groot N.N."/>
        </authorList>
    </citation>
    <scope>NUCLEOTIDE SEQUENCE [LARGE SCALE GENOMIC DNA]</scope>
    <source>
        <strain evidence="11 12">CGMCC 1.9156</strain>
    </source>
</reference>
<dbReference type="Proteomes" id="UP000198964">
    <property type="component" value="Unassembled WGS sequence"/>
</dbReference>
<evidence type="ECO:0000256" key="9">
    <source>
        <dbReference type="ARBA" id="ARBA00043049"/>
    </source>
</evidence>
<proteinExistence type="predicted"/>
<organism evidence="11 12">
    <name type="scientific">Sunxiuqinia elliptica</name>
    <dbReference type="NCBI Taxonomy" id="655355"/>
    <lineage>
        <taxon>Bacteria</taxon>
        <taxon>Pseudomonadati</taxon>
        <taxon>Bacteroidota</taxon>
        <taxon>Bacteroidia</taxon>
        <taxon>Marinilabiliales</taxon>
        <taxon>Prolixibacteraceae</taxon>
        <taxon>Sunxiuqinia</taxon>
    </lineage>
</organism>
<evidence type="ECO:0000313" key="11">
    <source>
        <dbReference type="EMBL" id="SFF51692.1"/>
    </source>
</evidence>
<evidence type="ECO:0000256" key="4">
    <source>
        <dbReference type="ARBA" id="ARBA00037670"/>
    </source>
</evidence>
<dbReference type="PROSITE" id="PS01129">
    <property type="entry name" value="PSI_RLU"/>
    <property type="match status" value="1"/>
</dbReference>